<gene>
    <name evidence="1" type="ORF">MFLAVUS_004623</name>
</gene>
<accession>A0ABP9YWG5</accession>
<dbReference type="InterPro" id="IPR002495">
    <property type="entry name" value="Glyco_trans_8"/>
</dbReference>
<comment type="caution">
    <text evidence="1">The sequence shown here is derived from an EMBL/GenBank/DDBJ whole genome shotgun (WGS) entry which is preliminary data.</text>
</comment>
<dbReference type="EMBL" id="BAABUK010000009">
    <property type="protein sequence ID" value="GAA5811192.1"/>
    <property type="molecule type" value="Genomic_DNA"/>
</dbReference>
<dbReference type="InterPro" id="IPR023213">
    <property type="entry name" value="CAT-like_dom_sf"/>
</dbReference>
<evidence type="ECO:0008006" key="3">
    <source>
        <dbReference type="Google" id="ProtNLM"/>
    </source>
</evidence>
<dbReference type="SUPFAM" id="SSF53448">
    <property type="entry name" value="Nucleotide-diphospho-sugar transferases"/>
    <property type="match status" value="1"/>
</dbReference>
<dbReference type="Pfam" id="PF02458">
    <property type="entry name" value="Transferase"/>
    <property type="match status" value="1"/>
</dbReference>
<evidence type="ECO:0000313" key="1">
    <source>
        <dbReference type="EMBL" id="GAA5811192.1"/>
    </source>
</evidence>
<proteinExistence type="predicted"/>
<dbReference type="InterPro" id="IPR029044">
    <property type="entry name" value="Nucleotide-diphossugar_trans"/>
</dbReference>
<dbReference type="PANTHER" id="PTHR11183">
    <property type="entry name" value="GLYCOGENIN SUBFAMILY MEMBER"/>
    <property type="match status" value="1"/>
</dbReference>
<sequence length="725" mass="82436">MVTSTSVNGAWVVVLTSTNDYVKGVFAVKHALHNLHQSQYPLLVLYTSAVVPQVVEKLKALGCIVKEIEPIRPKGKVNYHFERFSETWTKLSAWDQTEYDRLVLLDADMLPLQNMDELMQMDLPSKDSVAACHACLCNPQKIAHYPASWVPENCSYTGTRSIEPHPVDRKSNYFNSGLIVLVPNADRFKNMLTYLHGEPDLNNYPFPDQDFLNEIFANNWVPLSFIYNALKTLQWAHAPMWDISKVKNIHYILTKPWDVNTEGELSDLETIYKPLYQIWWDSYNLIDNMVPIPPKHRSFVIVPAGLAANSIAAPEGFSLVTSQIYTNVCLFFENVNRDPGFMHWQRLKTALEKTLNCYYPLTGRLTKTENGRYNITNFEKGALFEVVDSADHFDDYKKCNFSYSGVPMEEFLSILTYKSRDSPLLGVKLTYGRCGGCVVGISFHHKVGDGWSLTQFLTMFAAFSRGDYVDTNALHLYMDKDRNPVQPLPGIDHSKLYPTYPVGQSPQPTIQMGPSRKIIFNFGKEAMKQLRHSTLEEVGQPNAKVSLFNILSAFVHRAVVKSRRTPDDSCADLICIVGAHHQHPDKKMNKPVPVPNTVKQVSEKSLFELAKEIRDQTHSINVPVMESLEYYFNHAENVENIFGPIHGLGRGAVGFSDWSRFLSNFDFGGGHYIRLRSFVQTSPMAMITVMPFLEDTIEVIIQLDIKSLDRLIGDKEFMSYVRAIN</sequence>
<organism evidence="1 2">
    <name type="scientific">Mucor flavus</name>
    <dbReference type="NCBI Taxonomy" id="439312"/>
    <lineage>
        <taxon>Eukaryota</taxon>
        <taxon>Fungi</taxon>
        <taxon>Fungi incertae sedis</taxon>
        <taxon>Mucoromycota</taxon>
        <taxon>Mucoromycotina</taxon>
        <taxon>Mucoromycetes</taxon>
        <taxon>Mucorales</taxon>
        <taxon>Mucorineae</taxon>
        <taxon>Mucoraceae</taxon>
        <taxon>Mucor</taxon>
    </lineage>
</organism>
<keyword evidence="2" id="KW-1185">Reference proteome</keyword>
<dbReference type="Proteomes" id="UP001473302">
    <property type="component" value="Unassembled WGS sequence"/>
</dbReference>
<dbReference type="Gene3D" id="3.90.550.10">
    <property type="entry name" value="Spore Coat Polysaccharide Biosynthesis Protein SpsA, Chain A"/>
    <property type="match status" value="1"/>
</dbReference>
<dbReference type="InterPro" id="IPR050587">
    <property type="entry name" value="GNT1/Glycosyltrans_8"/>
</dbReference>
<reference evidence="1 2" key="1">
    <citation type="submission" date="2024-04" db="EMBL/GenBank/DDBJ databases">
        <title>genome sequences of Mucor flavus KT1a and Helicostylum pulchrum KT1b strains isolated from the surface of a dry-aged beef.</title>
        <authorList>
            <person name="Toyotome T."/>
            <person name="Hosono M."/>
            <person name="Torimaru M."/>
            <person name="Fukuda K."/>
            <person name="Mikami N."/>
        </authorList>
    </citation>
    <scope>NUCLEOTIDE SEQUENCE [LARGE SCALE GENOMIC DNA]</scope>
    <source>
        <strain evidence="1 2">KT1a</strain>
    </source>
</reference>
<name>A0ABP9YWG5_9FUNG</name>
<protein>
    <recommendedName>
        <fullName evidence="3">Transferase, Chloramphenicol acetyltransferase-like domain protein</fullName>
    </recommendedName>
</protein>
<dbReference type="CDD" id="cd02537">
    <property type="entry name" value="GT8_Glycogenin"/>
    <property type="match status" value="1"/>
</dbReference>
<dbReference type="Pfam" id="PF01501">
    <property type="entry name" value="Glyco_transf_8"/>
    <property type="match status" value="1"/>
</dbReference>
<dbReference type="Gene3D" id="3.30.559.10">
    <property type="entry name" value="Chloramphenicol acetyltransferase-like domain"/>
    <property type="match status" value="2"/>
</dbReference>
<dbReference type="SUPFAM" id="SSF52777">
    <property type="entry name" value="CoA-dependent acyltransferases"/>
    <property type="match status" value="1"/>
</dbReference>
<evidence type="ECO:0000313" key="2">
    <source>
        <dbReference type="Proteomes" id="UP001473302"/>
    </source>
</evidence>